<dbReference type="Pfam" id="PF19547">
    <property type="entry name" value="DUF6071"/>
    <property type="match status" value="1"/>
</dbReference>
<name>A0A1V4AG64_9ACTN</name>
<evidence type="ECO:0000313" key="2">
    <source>
        <dbReference type="Proteomes" id="UP000190539"/>
    </source>
</evidence>
<reference evidence="1 2" key="1">
    <citation type="submission" date="2017-02" db="EMBL/GenBank/DDBJ databases">
        <title>Draft Genome Sequence of Streptomyces tsukubaensis F601, a Producer of the immunosuppressant tacrolimus FK506.</title>
        <authorList>
            <person name="Zong G."/>
            <person name="Zhong C."/>
            <person name="Fu J."/>
            <person name="Qin R."/>
            <person name="Cao G."/>
        </authorList>
    </citation>
    <scope>NUCLEOTIDE SEQUENCE [LARGE SCALE GENOMIC DNA]</scope>
    <source>
        <strain evidence="1 2">F601</strain>
    </source>
</reference>
<dbReference type="InterPro" id="IPR045715">
    <property type="entry name" value="DUF6071"/>
</dbReference>
<accession>A0A1V4AG64</accession>
<sequence length="255" mass="29026">MELVDDKSDDPGLREYREAHAWPGRLAAVLDAEETINDAVISGSNDRILRTTIRWLTEHRRDRPDDGLLVVIGWSGAMRREFYVDGGYHQLIPYQRHPHPDVDRLGRLYRDLAWHESESGDRLATQALSLQAFLRTHRVPYLFFDAIESSFDSLGRAGLAGSGCLDDIDLARWYRFGEPDGSMADVLRASGTAWNGRHPARDGHELWAHKLGAHIMRHGLIQRPDAGPPTPTAVRERPFAARRRFRAANRDFLYP</sequence>
<gene>
    <name evidence="1" type="ORF">B1H18_01545</name>
</gene>
<keyword evidence="2" id="KW-1185">Reference proteome</keyword>
<evidence type="ECO:0000313" key="1">
    <source>
        <dbReference type="EMBL" id="OON82750.1"/>
    </source>
</evidence>
<dbReference type="Proteomes" id="UP000190539">
    <property type="component" value="Unassembled WGS sequence"/>
</dbReference>
<dbReference type="STRING" id="83656.B1H18_01545"/>
<proteinExistence type="predicted"/>
<dbReference type="AlphaFoldDB" id="A0A1V4AG64"/>
<comment type="caution">
    <text evidence="1">The sequence shown here is derived from an EMBL/GenBank/DDBJ whole genome shotgun (WGS) entry which is preliminary data.</text>
</comment>
<organism evidence="1 2">
    <name type="scientific">Streptomyces tsukubensis</name>
    <dbReference type="NCBI Taxonomy" id="83656"/>
    <lineage>
        <taxon>Bacteria</taxon>
        <taxon>Bacillati</taxon>
        <taxon>Actinomycetota</taxon>
        <taxon>Actinomycetes</taxon>
        <taxon>Kitasatosporales</taxon>
        <taxon>Streptomycetaceae</taxon>
        <taxon>Streptomyces</taxon>
    </lineage>
</organism>
<dbReference type="EMBL" id="MVFC01000001">
    <property type="protein sequence ID" value="OON82750.1"/>
    <property type="molecule type" value="Genomic_DNA"/>
</dbReference>
<protein>
    <submittedName>
        <fullName evidence="1">Uncharacterized protein</fullName>
    </submittedName>
</protein>